<reference evidence="2" key="1">
    <citation type="journal article" date="2020" name="Fungal Divers.">
        <title>Resolving the Mortierellaceae phylogeny through synthesis of multi-gene phylogenetics and phylogenomics.</title>
        <authorList>
            <person name="Vandepol N."/>
            <person name="Liber J."/>
            <person name="Desiro A."/>
            <person name="Na H."/>
            <person name="Kennedy M."/>
            <person name="Barry K."/>
            <person name="Grigoriev I.V."/>
            <person name="Miller A.N."/>
            <person name="O'Donnell K."/>
            <person name="Stajich J.E."/>
            <person name="Bonito G."/>
        </authorList>
    </citation>
    <scope>NUCLEOTIDE SEQUENCE</scope>
    <source>
        <strain evidence="2">NVP1</strain>
    </source>
</reference>
<protein>
    <submittedName>
        <fullName evidence="2">Uncharacterized protein</fullName>
    </submittedName>
</protein>
<evidence type="ECO:0000313" key="2">
    <source>
        <dbReference type="EMBL" id="KAF9309964.1"/>
    </source>
</evidence>
<feature type="non-terminal residue" evidence="2">
    <location>
        <position position="187"/>
    </location>
</feature>
<feature type="compositionally biased region" description="Acidic residues" evidence="1">
    <location>
        <begin position="128"/>
        <end position="137"/>
    </location>
</feature>
<feature type="non-terminal residue" evidence="2">
    <location>
        <position position="1"/>
    </location>
</feature>
<sequence>ERMYEWLAKDMCEEFPEFKFNKKQIKNKIAKMKPMSSSALKHKKGSGFGSMDETSWKKAITEIYPFFFIMEAGWSAFWRDIKTKPVNTLSNMDEPLVVDAPPRNSGLLDEDVETDQKGGRDIDSEGGGLEDEDEEEEVLVRHGSTYRRMPSATPLVTPSQAQAPTPASVKKTAKESMIKEIRDMTAQ</sequence>
<accession>A0A9P5SAI1</accession>
<dbReference type="Proteomes" id="UP000696485">
    <property type="component" value="Unassembled WGS sequence"/>
</dbReference>
<feature type="compositionally biased region" description="Basic and acidic residues" evidence="1">
    <location>
        <begin position="172"/>
        <end position="187"/>
    </location>
</feature>
<feature type="region of interest" description="Disordered" evidence="1">
    <location>
        <begin position="92"/>
        <end position="187"/>
    </location>
</feature>
<dbReference type="EMBL" id="JAAAUY010002762">
    <property type="protein sequence ID" value="KAF9309964.1"/>
    <property type="molecule type" value="Genomic_DNA"/>
</dbReference>
<evidence type="ECO:0000256" key="1">
    <source>
        <dbReference type="SAM" id="MobiDB-lite"/>
    </source>
</evidence>
<feature type="compositionally biased region" description="Polar residues" evidence="1">
    <location>
        <begin position="154"/>
        <end position="165"/>
    </location>
</feature>
<name>A0A9P5SAI1_9FUNG</name>
<gene>
    <name evidence="2" type="ORF">BG006_004953</name>
</gene>
<dbReference type="AlphaFoldDB" id="A0A9P5SAI1"/>
<evidence type="ECO:0000313" key="3">
    <source>
        <dbReference type="Proteomes" id="UP000696485"/>
    </source>
</evidence>
<comment type="caution">
    <text evidence="2">The sequence shown here is derived from an EMBL/GenBank/DDBJ whole genome shotgun (WGS) entry which is preliminary data.</text>
</comment>
<feature type="compositionally biased region" description="Basic and acidic residues" evidence="1">
    <location>
        <begin position="114"/>
        <end position="123"/>
    </location>
</feature>
<keyword evidence="3" id="KW-1185">Reference proteome</keyword>
<proteinExistence type="predicted"/>
<organism evidence="2 3">
    <name type="scientific">Podila minutissima</name>
    <dbReference type="NCBI Taxonomy" id="64525"/>
    <lineage>
        <taxon>Eukaryota</taxon>
        <taxon>Fungi</taxon>
        <taxon>Fungi incertae sedis</taxon>
        <taxon>Mucoromycota</taxon>
        <taxon>Mortierellomycotina</taxon>
        <taxon>Mortierellomycetes</taxon>
        <taxon>Mortierellales</taxon>
        <taxon>Mortierellaceae</taxon>
        <taxon>Podila</taxon>
    </lineage>
</organism>